<dbReference type="SUPFAM" id="SSF53850">
    <property type="entry name" value="Periplasmic binding protein-like II"/>
    <property type="match status" value="1"/>
</dbReference>
<gene>
    <name evidence="8" type="ORF">ISP17_18355</name>
</gene>
<evidence type="ECO:0000313" key="9">
    <source>
        <dbReference type="Proteomes" id="UP001620460"/>
    </source>
</evidence>
<protein>
    <submittedName>
        <fullName evidence="8">C-type cytochrome</fullName>
    </submittedName>
</protein>
<feature type="signal peptide" evidence="6">
    <location>
        <begin position="1"/>
        <end position="30"/>
    </location>
</feature>
<evidence type="ECO:0000259" key="7">
    <source>
        <dbReference type="PROSITE" id="PS51007"/>
    </source>
</evidence>
<dbReference type="InterPro" id="IPR036909">
    <property type="entry name" value="Cyt_c-like_dom_sf"/>
</dbReference>
<keyword evidence="3 4" id="KW-0408">Iron</keyword>
<evidence type="ECO:0000256" key="6">
    <source>
        <dbReference type="SAM" id="SignalP"/>
    </source>
</evidence>
<feature type="chain" id="PRO_5047385389" evidence="6">
    <location>
        <begin position="31"/>
        <end position="408"/>
    </location>
</feature>
<keyword evidence="2 4" id="KW-0479">Metal-binding</keyword>
<dbReference type="InterPro" id="IPR009056">
    <property type="entry name" value="Cyt_c-like_dom"/>
</dbReference>
<accession>A0ABW8JXM7</accession>
<evidence type="ECO:0000256" key="1">
    <source>
        <dbReference type="ARBA" id="ARBA00022617"/>
    </source>
</evidence>
<dbReference type="Gene3D" id="3.40.190.10">
    <property type="entry name" value="Periplasmic binding protein-like II"/>
    <property type="match status" value="2"/>
</dbReference>
<dbReference type="Proteomes" id="UP001620460">
    <property type="component" value="Unassembled WGS sequence"/>
</dbReference>
<evidence type="ECO:0000256" key="3">
    <source>
        <dbReference type="ARBA" id="ARBA00023004"/>
    </source>
</evidence>
<keyword evidence="1 4" id="KW-0349">Heme</keyword>
<sequence>MKNHPEQPSHRRWLAAIAAVLLMHGGLAVAADLSVCIDSSSPTASMDTALAHAVARQEGATLRVHAFDGSGDDDGFALKQFNTLAARSCSLVLGFPIDADAHGLPPGLLASAPYGHTGFVLVTPRRSKASTLAQLPAGSDVAVTYQTTPNLYFVDHANVSADVHLSDAESLKALETHAVGAAMLWRPTVVRFLAERKEAGRFSVHELNEPHARFNLVALYDADHAAQAASFQQAVAALEASGELARVLSPYAQTGAAAPTRHGNSAMLGRSAGGRSGRTCGAERKSAGKGASKGKAPPALFTTVQADNGKAKFKEHCAMCHGPNLEGRAGPALKGANFASDSSDFHVRDIFNILTHNMPATEPGSLAHADYVEIMAFLLQQNGYPSGSKALTYEEAEKSKVPLIYRGQ</sequence>
<name>A0ABW8JXM7_9GAMM</name>
<dbReference type="EMBL" id="JADIKM010000006">
    <property type="protein sequence ID" value="MFK2905928.1"/>
    <property type="molecule type" value="Genomic_DNA"/>
</dbReference>
<dbReference type="PROSITE" id="PS51007">
    <property type="entry name" value="CYTC"/>
    <property type="match status" value="1"/>
</dbReference>
<dbReference type="Gene3D" id="1.10.760.10">
    <property type="entry name" value="Cytochrome c-like domain"/>
    <property type="match status" value="1"/>
</dbReference>
<keyword evidence="9" id="KW-1185">Reference proteome</keyword>
<dbReference type="SUPFAM" id="SSF46626">
    <property type="entry name" value="Cytochrome c"/>
    <property type="match status" value="1"/>
</dbReference>
<comment type="caution">
    <text evidence="8">The sequence shown here is derived from an EMBL/GenBank/DDBJ whole genome shotgun (WGS) entry which is preliminary data.</text>
</comment>
<evidence type="ECO:0000256" key="5">
    <source>
        <dbReference type="SAM" id="MobiDB-lite"/>
    </source>
</evidence>
<evidence type="ECO:0000256" key="2">
    <source>
        <dbReference type="ARBA" id="ARBA00022723"/>
    </source>
</evidence>
<organism evidence="8 9">
    <name type="scientific">Dyella ginsengisoli</name>
    <dbReference type="NCBI Taxonomy" id="363848"/>
    <lineage>
        <taxon>Bacteria</taxon>
        <taxon>Pseudomonadati</taxon>
        <taxon>Pseudomonadota</taxon>
        <taxon>Gammaproteobacteria</taxon>
        <taxon>Lysobacterales</taxon>
        <taxon>Rhodanobacteraceae</taxon>
        <taxon>Dyella</taxon>
    </lineage>
</organism>
<evidence type="ECO:0000256" key="4">
    <source>
        <dbReference type="PROSITE-ProRule" id="PRU00433"/>
    </source>
</evidence>
<evidence type="ECO:0000313" key="8">
    <source>
        <dbReference type="EMBL" id="MFK2905928.1"/>
    </source>
</evidence>
<feature type="region of interest" description="Disordered" evidence="5">
    <location>
        <begin position="256"/>
        <end position="297"/>
    </location>
</feature>
<dbReference type="Pfam" id="PF13442">
    <property type="entry name" value="Cytochrome_CBB3"/>
    <property type="match status" value="1"/>
</dbReference>
<feature type="domain" description="Cytochrome c" evidence="7">
    <location>
        <begin position="304"/>
        <end position="382"/>
    </location>
</feature>
<reference evidence="8 9" key="1">
    <citation type="submission" date="2020-10" db="EMBL/GenBank/DDBJ databases">
        <title>Phylogeny of dyella-like bacteria.</title>
        <authorList>
            <person name="Fu J."/>
        </authorList>
    </citation>
    <scope>NUCLEOTIDE SEQUENCE [LARGE SCALE GENOMIC DNA]</scope>
    <source>
        <strain evidence="8 9">Gsoil3046</strain>
    </source>
</reference>
<proteinExistence type="predicted"/>
<dbReference type="RefSeq" id="WP_404635798.1">
    <property type="nucleotide sequence ID" value="NZ_JADIKM010000006.1"/>
</dbReference>
<keyword evidence="6" id="KW-0732">Signal</keyword>
<feature type="compositionally biased region" description="Low complexity" evidence="5">
    <location>
        <begin position="288"/>
        <end position="297"/>
    </location>
</feature>